<sequence>MASLRGHALIGQSGGPTAVINQSLVGLVERCVEHRDITGVYGALNGIQGIMDERLIDLGREAREELEKVAHTPAAALGSVRRKPTPEAADRILQVFEAHDIRYFFYVGGNDSAETAHLLNEAAIAKGYEVRLFHVPKTIDNDLACCDHTPGYGSAARFVAQAFMGDDQDNRSLGGVKINVVMGRHAGWLTAASRLARRHEDDGPHLIYLPEATFDRDGFCDSVEEMLHRHGRCLVAVSEGIHDAQGNHIAKGSEVDSHGNVQLSGTGALGDYLSNLVKTKVSAASRVRADTFGYLQRSFFGVVSEQDALEAREVGRAAVDVATSGDVTHGSLGIQRGDDGGSYQPVYAVNKLEDVAAATRLVPKEFMNGTNDVTEAFVEWATPIVGTLPQPGRLASHPVTRRL</sequence>
<keyword evidence="4 8" id="KW-0479">Metal-binding</keyword>
<dbReference type="Gene3D" id="3.40.50.460">
    <property type="entry name" value="Phosphofructokinase domain"/>
    <property type="match status" value="1"/>
</dbReference>
<keyword evidence="5 8" id="KW-0418">Kinase</keyword>
<evidence type="ECO:0000256" key="4">
    <source>
        <dbReference type="ARBA" id="ARBA00022723"/>
    </source>
</evidence>
<dbReference type="GO" id="GO:0003872">
    <property type="term" value="F:6-phosphofructokinase activity"/>
    <property type="evidence" value="ECO:0007669"/>
    <property type="project" value="UniProtKB-UniRule"/>
</dbReference>
<comment type="subunit">
    <text evidence="8">Homodimer.</text>
</comment>
<evidence type="ECO:0000256" key="5">
    <source>
        <dbReference type="ARBA" id="ARBA00022777"/>
    </source>
</evidence>
<dbReference type="InterPro" id="IPR011404">
    <property type="entry name" value="PPi-PFK"/>
</dbReference>
<dbReference type="AlphaFoldDB" id="A0A518EXY7"/>
<dbReference type="PRINTS" id="PR00476">
    <property type="entry name" value="PHFRCTKINASE"/>
</dbReference>
<feature type="binding site" evidence="8">
    <location>
        <position position="15"/>
    </location>
    <ligand>
        <name>diphosphate</name>
        <dbReference type="ChEBI" id="CHEBI:33019"/>
    </ligand>
</feature>
<dbReference type="InterPro" id="IPR000023">
    <property type="entry name" value="Phosphofructokinase_dom"/>
</dbReference>
<dbReference type="HAMAP" id="MF_01978">
    <property type="entry name" value="Phosphofructokinase_II_B2"/>
    <property type="match status" value="1"/>
</dbReference>
<feature type="active site" description="Proton acceptor" evidence="8">
    <location>
        <position position="140"/>
    </location>
</feature>
<dbReference type="GO" id="GO:0005737">
    <property type="term" value="C:cytoplasm"/>
    <property type="evidence" value="ECO:0007669"/>
    <property type="project" value="UniProtKB-SubCell"/>
</dbReference>
<dbReference type="NCBIfam" id="NF010675">
    <property type="entry name" value="PRK14072.1"/>
    <property type="match status" value="1"/>
</dbReference>
<comment type="cofactor">
    <cofactor evidence="1 8">
        <name>Mg(2+)</name>
        <dbReference type="ChEBI" id="CHEBI:18420"/>
    </cofactor>
</comment>
<evidence type="ECO:0000256" key="8">
    <source>
        <dbReference type="HAMAP-Rule" id="MF_01978"/>
    </source>
</evidence>
<dbReference type="Gene3D" id="3.40.50.450">
    <property type="match status" value="1"/>
</dbReference>
<dbReference type="SUPFAM" id="SSF53784">
    <property type="entry name" value="Phosphofructokinase"/>
    <property type="match status" value="1"/>
</dbReference>
<comment type="catalytic activity">
    <reaction evidence="7 8">
        <text>beta-D-fructose 6-phosphate + diphosphate = beta-D-fructose 1,6-bisphosphate + phosphate + H(+)</text>
        <dbReference type="Rhea" id="RHEA:13613"/>
        <dbReference type="ChEBI" id="CHEBI:15378"/>
        <dbReference type="ChEBI" id="CHEBI:32966"/>
        <dbReference type="ChEBI" id="CHEBI:33019"/>
        <dbReference type="ChEBI" id="CHEBI:43474"/>
        <dbReference type="ChEBI" id="CHEBI:57634"/>
        <dbReference type="EC" id="2.7.1.90"/>
    </reaction>
</comment>
<evidence type="ECO:0000313" key="11">
    <source>
        <dbReference type="Proteomes" id="UP000320390"/>
    </source>
</evidence>
<comment type="function">
    <text evidence="2 8">Catalyzes the phosphorylation of D-fructose 6-phosphate, the first committing step of glycolysis. Uses inorganic phosphate (PPi) as phosphoryl donor instead of ATP like common ATP-dependent phosphofructokinases (ATP-PFKs), which renders the reaction reversible, and can thus function both in glycolysis and gluconeogenesis. Consistently, PPi-PFK can replace the enzymes of both the forward (ATP-PFK) and reverse (fructose-bisphosphatase (FBPase)) reactions.</text>
</comment>
<gene>
    <name evidence="10" type="primary">pfkA1</name>
    <name evidence="8" type="synonym">pfp</name>
    <name evidence="10" type="ORF">Poly30_44960</name>
</gene>
<comment type="activity regulation">
    <text evidence="8">Non-allosteric.</text>
</comment>
<proteinExistence type="inferred from homology"/>
<evidence type="ECO:0000256" key="7">
    <source>
        <dbReference type="ARBA" id="ARBA00048072"/>
    </source>
</evidence>
<feature type="binding site" evidence="8">
    <location>
        <begin position="294"/>
        <end position="297"/>
    </location>
    <ligand>
        <name>substrate</name>
    </ligand>
</feature>
<dbReference type="InterPro" id="IPR050929">
    <property type="entry name" value="PFKA"/>
</dbReference>
<feature type="binding site" evidence="8">
    <location>
        <begin position="138"/>
        <end position="140"/>
    </location>
    <ligand>
        <name>substrate</name>
    </ligand>
</feature>
<dbReference type="PANTHER" id="PTHR45770">
    <property type="entry name" value="ATP-DEPENDENT 6-PHOSPHOFRUCTOKINASE 1"/>
    <property type="match status" value="1"/>
</dbReference>
<feature type="binding site" evidence="8">
    <location>
        <position position="110"/>
    </location>
    <ligand>
        <name>Mg(2+)</name>
        <dbReference type="ChEBI" id="CHEBI:18420"/>
        <note>catalytic</note>
    </ligand>
</feature>
<comment type="pathway">
    <text evidence="8">Carbohydrate degradation; glycolysis; D-glyceraldehyde 3-phosphate and glycerone phosphate from D-glucose: step 3/4.</text>
</comment>
<evidence type="ECO:0000259" key="9">
    <source>
        <dbReference type="Pfam" id="PF00365"/>
    </source>
</evidence>
<dbReference type="GO" id="GO:0006002">
    <property type="term" value="P:fructose 6-phosphate metabolic process"/>
    <property type="evidence" value="ECO:0007669"/>
    <property type="project" value="InterPro"/>
</dbReference>
<feature type="binding site" evidence="8">
    <location>
        <begin position="182"/>
        <end position="184"/>
    </location>
    <ligand>
        <name>substrate</name>
    </ligand>
</feature>
<dbReference type="OrthoDB" id="9802503at2"/>
<comment type="similarity">
    <text evidence="8">Belongs to the phosphofructokinase type A (PFKA) family. PPi-dependent PFK group II subfamily. Clade 'B2' sub-subfamily.</text>
</comment>
<evidence type="ECO:0000256" key="1">
    <source>
        <dbReference type="ARBA" id="ARBA00001946"/>
    </source>
</evidence>
<dbReference type="Proteomes" id="UP000320390">
    <property type="component" value="Chromosome"/>
</dbReference>
<name>A0A518EXY7_9BACT</name>
<keyword evidence="3 8" id="KW-0808">Transferase</keyword>
<dbReference type="InterPro" id="IPR022953">
    <property type="entry name" value="ATP_PFK"/>
</dbReference>
<feature type="site" description="Important for catalytic activity; stabilizes the transition state when the phosphoryl donor is PPi" evidence="8">
    <location>
        <position position="137"/>
    </location>
</feature>
<keyword evidence="6 8" id="KW-0460">Magnesium</keyword>
<dbReference type="UniPathway" id="UPA00109">
    <property type="reaction ID" value="UER00182"/>
</dbReference>
<dbReference type="GO" id="GO:0047334">
    <property type="term" value="F:diphosphate-fructose-6-phosphate 1-phosphotransferase activity"/>
    <property type="evidence" value="ECO:0007669"/>
    <property type="project" value="UniProtKB-EC"/>
</dbReference>
<dbReference type="EMBL" id="CP036434">
    <property type="protein sequence ID" value="QDV08941.1"/>
    <property type="molecule type" value="Genomic_DNA"/>
</dbReference>
<feature type="site" description="Important for catalytic activity and substrate specificity; stabilizes the transition state when the phosphoryl donor is PPi; prevents ATP from binding by mimicking the alpha-phosphate group of ATP" evidence="8">
    <location>
        <position position="111"/>
    </location>
</feature>
<dbReference type="InterPro" id="IPR035966">
    <property type="entry name" value="PKF_sf"/>
</dbReference>
<evidence type="ECO:0000256" key="6">
    <source>
        <dbReference type="ARBA" id="ARBA00022842"/>
    </source>
</evidence>
<dbReference type="Pfam" id="PF00365">
    <property type="entry name" value="PFK"/>
    <property type="match status" value="1"/>
</dbReference>
<dbReference type="EC" id="2.7.1.90" evidence="8"/>
<keyword evidence="11" id="KW-1185">Reference proteome</keyword>
<dbReference type="PIRSF" id="PIRSF036483">
    <property type="entry name" value="PFK_XF0274"/>
    <property type="match status" value="1"/>
</dbReference>
<reference evidence="10 11" key="1">
    <citation type="submission" date="2019-02" db="EMBL/GenBank/DDBJ databases">
        <title>Deep-cultivation of Planctomycetes and their phenomic and genomic characterization uncovers novel biology.</title>
        <authorList>
            <person name="Wiegand S."/>
            <person name="Jogler M."/>
            <person name="Boedeker C."/>
            <person name="Pinto D."/>
            <person name="Vollmers J."/>
            <person name="Rivas-Marin E."/>
            <person name="Kohn T."/>
            <person name="Peeters S.H."/>
            <person name="Heuer A."/>
            <person name="Rast P."/>
            <person name="Oberbeckmann S."/>
            <person name="Bunk B."/>
            <person name="Jeske O."/>
            <person name="Meyerdierks A."/>
            <person name="Storesund J.E."/>
            <person name="Kallscheuer N."/>
            <person name="Luecker S."/>
            <person name="Lage O.M."/>
            <person name="Pohl T."/>
            <person name="Merkel B.J."/>
            <person name="Hornburger P."/>
            <person name="Mueller R.-W."/>
            <person name="Bruemmer F."/>
            <person name="Labrenz M."/>
            <person name="Spormann A.M."/>
            <person name="Op den Camp H."/>
            <person name="Overmann J."/>
            <person name="Amann R."/>
            <person name="Jetten M.S.M."/>
            <person name="Mascher T."/>
            <person name="Medema M.H."/>
            <person name="Devos D.P."/>
            <person name="Kaster A.-K."/>
            <person name="Ovreas L."/>
            <person name="Rohde M."/>
            <person name="Galperin M.Y."/>
            <person name="Jogler C."/>
        </authorList>
    </citation>
    <scope>NUCLEOTIDE SEQUENCE [LARGE SCALE GENOMIC DNA]</scope>
    <source>
        <strain evidence="10 11">Poly30</strain>
    </source>
</reference>
<feature type="domain" description="Phosphofructokinase" evidence="9">
    <location>
        <begin position="9"/>
        <end position="321"/>
    </location>
</feature>
<keyword evidence="8" id="KW-0324">Glycolysis</keyword>
<dbReference type="GO" id="GO:0046872">
    <property type="term" value="F:metal ion binding"/>
    <property type="evidence" value="ECO:0007669"/>
    <property type="project" value="UniProtKB-KW"/>
</dbReference>
<protein>
    <recommendedName>
        <fullName evidence="8">Pyrophosphate--fructose 6-phosphate 1-phosphotransferase</fullName>
        <ecNumber evidence="8">2.7.1.90</ecNumber>
    </recommendedName>
    <alternativeName>
        <fullName evidence="8">6-phosphofructokinase, pyrophosphate dependent</fullName>
    </alternativeName>
    <alternativeName>
        <fullName evidence="8">PPi-dependent phosphofructokinase</fullName>
        <shortName evidence="8">PPi-PFK</shortName>
    </alternativeName>
    <alternativeName>
        <fullName evidence="8">Pyrophosphate-dependent 6-phosphofructose-1-kinase</fullName>
    </alternativeName>
</protein>
<evidence type="ECO:0000256" key="3">
    <source>
        <dbReference type="ARBA" id="ARBA00022679"/>
    </source>
</evidence>
<evidence type="ECO:0000313" key="10">
    <source>
        <dbReference type="EMBL" id="QDV08941.1"/>
    </source>
</evidence>
<feature type="binding site" evidence="8">
    <location>
        <position position="239"/>
    </location>
    <ligand>
        <name>substrate</name>
    </ligand>
</feature>
<dbReference type="RefSeq" id="WP_145202468.1">
    <property type="nucleotide sequence ID" value="NZ_CP036434.1"/>
</dbReference>
<evidence type="ECO:0000256" key="2">
    <source>
        <dbReference type="ARBA" id="ARBA00003138"/>
    </source>
</evidence>
<organism evidence="10 11">
    <name type="scientific">Saltatorellus ferox</name>
    <dbReference type="NCBI Taxonomy" id="2528018"/>
    <lineage>
        <taxon>Bacteria</taxon>
        <taxon>Pseudomonadati</taxon>
        <taxon>Planctomycetota</taxon>
        <taxon>Planctomycetia</taxon>
        <taxon>Planctomycetia incertae sedis</taxon>
        <taxon>Saltatorellus</taxon>
    </lineage>
</organism>
<comment type="subcellular location">
    <subcellularLocation>
        <location evidence="8">Cytoplasm</location>
    </subcellularLocation>
</comment>
<keyword evidence="8" id="KW-0963">Cytoplasm</keyword>
<accession>A0A518EXY7</accession>